<reference evidence="2 3" key="1">
    <citation type="journal article" date="2018" name="Sci. Rep.">
        <title>Rhizobium tumorigenes sp. nov., a novel plant tumorigenic bacterium isolated from cane gall tumors on thornless blackberry.</title>
        <authorList>
            <person name="Kuzmanovi N."/>
            <person name="Smalla K."/>
            <person name="Gronow S."/>
            <person name="PuBawska J."/>
        </authorList>
    </citation>
    <scope>NUCLEOTIDE SEQUENCE [LARGE SCALE GENOMIC DNA]</scope>
    <source>
        <strain evidence="2 3">CCBAU 85046</strain>
    </source>
</reference>
<gene>
    <name evidence="2" type="ORF">CPY51_29285</name>
</gene>
<keyword evidence="1" id="KW-1133">Transmembrane helix</keyword>
<feature type="transmembrane region" description="Helical" evidence="1">
    <location>
        <begin position="168"/>
        <end position="189"/>
    </location>
</feature>
<sequence length="247" mass="26526">MIQRLLFAGLLSGLVVALFAFSFARVYAEPTIERAISLEEGGAHKHAAVEKGTISRSTQRNAGLFTGVAAYCTALGGFLAIGMAFLHGRLSVRPRSAVWTLALTGYVALVLVPQLKYPASPPGVGSAETIGVRTELYFVMILASAVCMAASVWIAFRIRRRMGMALSLAIATGLLVALAAVLMTIMPAVSETPRDFPRGLLFEFRLHAALMQLIVWGGLGFLFGRVAEHVVEHDRPAGVVRHRIPNA</sequence>
<feature type="transmembrane region" description="Helical" evidence="1">
    <location>
        <begin position="64"/>
        <end position="86"/>
    </location>
</feature>
<dbReference type="OrthoDB" id="6851830at2"/>
<evidence type="ECO:0000313" key="3">
    <source>
        <dbReference type="Proteomes" id="UP000248925"/>
    </source>
</evidence>
<dbReference type="Proteomes" id="UP000248925">
    <property type="component" value="Unassembled WGS sequence"/>
</dbReference>
<dbReference type="RefSeq" id="WP_111163860.1">
    <property type="nucleotide sequence ID" value="NZ_PCDP01000070.1"/>
</dbReference>
<keyword evidence="3" id="KW-1185">Reference proteome</keyword>
<dbReference type="EMBL" id="PCDP01000070">
    <property type="protein sequence ID" value="PZM08316.1"/>
    <property type="molecule type" value="Genomic_DNA"/>
</dbReference>
<feature type="transmembrane region" description="Helical" evidence="1">
    <location>
        <begin position="209"/>
        <end position="227"/>
    </location>
</feature>
<feature type="transmembrane region" description="Helical" evidence="1">
    <location>
        <begin position="98"/>
        <end position="116"/>
    </location>
</feature>
<evidence type="ECO:0000256" key="1">
    <source>
        <dbReference type="SAM" id="Phobius"/>
    </source>
</evidence>
<feature type="transmembrane region" description="Helical" evidence="1">
    <location>
        <begin position="136"/>
        <end position="156"/>
    </location>
</feature>
<comment type="caution">
    <text evidence="2">The sequence shown here is derived from an EMBL/GenBank/DDBJ whole genome shotgun (WGS) entry which is preliminary data.</text>
</comment>
<proteinExistence type="predicted"/>
<dbReference type="InterPro" id="IPR012666">
    <property type="entry name" value="CbtA_put"/>
</dbReference>
<keyword evidence="1" id="KW-0472">Membrane</keyword>
<organism evidence="2 3">
    <name type="scientific">Rhizobium tubonense</name>
    <dbReference type="NCBI Taxonomy" id="484088"/>
    <lineage>
        <taxon>Bacteria</taxon>
        <taxon>Pseudomonadati</taxon>
        <taxon>Pseudomonadota</taxon>
        <taxon>Alphaproteobacteria</taxon>
        <taxon>Hyphomicrobiales</taxon>
        <taxon>Rhizobiaceae</taxon>
        <taxon>Rhizobium/Agrobacterium group</taxon>
        <taxon>Rhizobium</taxon>
    </lineage>
</organism>
<protein>
    <recommendedName>
        <fullName evidence="4">Cobalt transporter</fullName>
    </recommendedName>
</protein>
<keyword evidence="1" id="KW-0812">Transmembrane</keyword>
<dbReference type="Pfam" id="PF09490">
    <property type="entry name" value="CbtA"/>
    <property type="match status" value="1"/>
</dbReference>
<evidence type="ECO:0008006" key="4">
    <source>
        <dbReference type="Google" id="ProtNLM"/>
    </source>
</evidence>
<name>A0A2W4DWJ8_9HYPH</name>
<evidence type="ECO:0000313" key="2">
    <source>
        <dbReference type="EMBL" id="PZM08316.1"/>
    </source>
</evidence>
<accession>A0A2W4DWJ8</accession>
<dbReference type="AlphaFoldDB" id="A0A2W4DWJ8"/>